<dbReference type="PROSITE" id="PS50090">
    <property type="entry name" value="MYB_LIKE"/>
    <property type="match status" value="2"/>
</dbReference>
<feature type="region of interest" description="Disordered" evidence="7">
    <location>
        <begin position="221"/>
        <end position="245"/>
    </location>
</feature>
<gene>
    <name evidence="10" type="primary">ga23109</name>
    <name evidence="10" type="ORF">PR202_ga23109</name>
</gene>
<dbReference type="GO" id="GO:0043565">
    <property type="term" value="F:sequence-specific DNA binding"/>
    <property type="evidence" value="ECO:0007669"/>
    <property type="project" value="InterPro"/>
</dbReference>
<organism evidence="10 11">
    <name type="scientific">Eleusine coracana subsp. coracana</name>
    <dbReference type="NCBI Taxonomy" id="191504"/>
    <lineage>
        <taxon>Eukaryota</taxon>
        <taxon>Viridiplantae</taxon>
        <taxon>Streptophyta</taxon>
        <taxon>Embryophyta</taxon>
        <taxon>Tracheophyta</taxon>
        <taxon>Spermatophyta</taxon>
        <taxon>Magnoliopsida</taxon>
        <taxon>Liliopsida</taxon>
        <taxon>Poales</taxon>
        <taxon>Poaceae</taxon>
        <taxon>PACMAD clade</taxon>
        <taxon>Chloridoideae</taxon>
        <taxon>Cynodonteae</taxon>
        <taxon>Eleusininae</taxon>
        <taxon>Eleusine</taxon>
    </lineage>
</organism>
<evidence type="ECO:0000259" key="8">
    <source>
        <dbReference type="PROSITE" id="PS50090"/>
    </source>
</evidence>
<dbReference type="Pfam" id="PF00249">
    <property type="entry name" value="Myb_DNA-binding"/>
    <property type="match status" value="2"/>
</dbReference>
<protein>
    <submittedName>
        <fullName evidence="10">Uncharacterized protein</fullName>
    </submittedName>
</protein>
<evidence type="ECO:0000256" key="6">
    <source>
        <dbReference type="ARBA" id="ARBA00023242"/>
    </source>
</evidence>
<dbReference type="PANTHER" id="PTHR45675">
    <property type="entry name" value="MYB TRANSCRIPTION FACTOR-RELATED-RELATED"/>
    <property type="match status" value="1"/>
</dbReference>
<evidence type="ECO:0000256" key="4">
    <source>
        <dbReference type="ARBA" id="ARBA00023125"/>
    </source>
</evidence>
<dbReference type="PROSITE" id="PS51294">
    <property type="entry name" value="HTH_MYB"/>
    <property type="match status" value="2"/>
</dbReference>
<dbReference type="InterPro" id="IPR009057">
    <property type="entry name" value="Homeodomain-like_sf"/>
</dbReference>
<feature type="domain" description="HTH myb-type" evidence="9">
    <location>
        <begin position="28"/>
        <end position="84"/>
    </location>
</feature>
<dbReference type="GO" id="GO:0005634">
    <property type="term" value="C:nucleus"/>
    <property type="evidence" value="ECO:0007669"/>
    <property type="project" value="UniProtKB-SubCell"/>
</dbReference>
<keyword evidence="11" id="KW-1185">Reference proteome</keyword>
<keyword evidence="5" id="KW-0804">Transcription</keyword>
<evidence type="ECO:0000256" key="7">
    <source>
        <dbReference type="SAM" id="MobiDB-lite"/>
    </source>
</evidence>
<evidence type="ECO:0000256" key="1">
    <source>
        <dbReference type="ARBA" id="ARBA00004123"/>
    </source>
</evidence>
<evidence type="ECO:0000313" key="11">
    <source>
        <dbReference type="Proteomes" id="UP001054889"/>
    </source>
</evidence>
<evidence type="ECO:0000313" key="10">
    <source>
        <dbReference type="EMBL" id="GJN05481.1"/>
    </source>
</evidence>
<dbReference type="Proteomes" id="UP001054889">
    <property type="component" value="Unassembled WGS sequence"/>
</dbReference>
<dbReference type="PANTHER" id="PTHR45675:SF6">
    <property type="entry name" value="OS01G0298400 PROTEIN"/>
    <property type="match status" value="1"/>
</dbReference>
<dbReference type="SUPFAM" id="SSF46689">
    <property type="entry name" value="Homeodomain-like"/>
    <property type="match status" value="1"/>
</dbReference>
<reference evidence="10" key="1">
    <citation type="journal article" date="2018" name="DNA Res.">
        <title>Multiple hybrid de novo genome assembly of finger millet, an orphan allotetraploid crop.</title>
        <authorList>
            <person name="Hatakeyama M."/>
            <person name="Aluri S."/>
            <person name="Balachadran M.T."/>
            <person name="Sivarajan S.R."/>
            <person name="Patrignani A."/>
            <person name="Gruter S."/>
            <person name="Poveda L."/>
            <person name="Shimizu-Inatsugi R."/>
            <person name="Baeten J."/>
            <person name="Francoijs K.J."/>
            <person name="Nataraja K.N."/>
            <person name="Reddy Y.A.N."/>
            <person name="Phadnis S."/>
            <person name="Ravikumar R.L."/>
            <person name="Schlapbach R."/>
            <person name="Sreeman S.M."/>
            <person name="Shimizu K.K."/>
        </authorList>
    </citation>
    <scope>NUCLEOTIDE SEQUENCE</scope>
</reference>
<keyword evidence="2" id="KW-0677">Repeat</keyword>
<dbReference type="InterPro" id="IPR044676">
    <property type="entry name" value="EOBI/EOBII-like_plant"/>
</dbReference>
<dbReference type="SMART" id="SM00717">
    <property type="entry name" value="SANT"/>
    <property type="match status" value="2"/>
</dbReference>
<comment type="caution">
    <text evidence="10">The sequence shown here is derived from an EMBL/GenBank/DDBJ whole genome shotgun (WGS) entry which is preliminary data.</text>
</comment>
<feature type="domain" description="Myb-like" evidence="8">
    <location>
        <begin position="81"/>
        <end position="131"/>
    </location>
</feature>
<dbReference type="InterPro" id="IPR001005">
    <property type="entry name" value="SANT/Myb"/>
</dbReference>
<dbReference type="AlphaFoldDB" id="A0AAV5D5I8"/>
<keyword evidence="6" id="KW-0539">Nucleus</keyword>
<sequence length="322" mass="35021">MEALWMGSCDWPAAITAATISEEEDDAAVELRRGPWTEDEDAVLSNYVAAHGEGRWNELAVAAGLRRTGKSCRLRWLNYLRPGVRRGDFAPGEQLLILDLHSRWGNRWAKIAAQLPGRTDNEVKNYWRTRVQKHAKQLGCDVGSRRFHDVVRHHWMPRLVERIHADAAAAAAVDDVVSSHRPATTTMASEPSIPAGCHAASSSSNYGSRVVVKPCASPEASCVTTGPSSSSESSHGAHQFQTNSPTMASTGAAAGYWSSTEQCHNAGIGSGDDMFDGSWSELLARASYHDEADSTGLHDFDGLGETVDNFWSLDDISLQQLC</sequence>
<dbReference type="CDD" id="cd00167">
    <property type="entry name" value="SANT"/>
    <property type="match status" value="2"/>
</dbReference>
<evidence type="ECO:0000256" key="2">
    <source>
        <dbReference type="ARBA" id="ARBA00022737"/>
    </source>
</evidence>
<evidence type="ECO:0000256" key="3">
    <source>
        <dbReference type="ARBA" id="ARBA00023015"/>
    </source>
</evidence>
<evidence type="ECO:0000259" key="9">
    <source>
        <dbReference type="PROSITE" id="PS51294"/>
    </source>
</evidence>
<feature type="domain" description="Myb-like" evidence="8">
    <location>
        <begin position="28"/>
        <end position="80"/>
    </location>
</feature>
<dbReference type="Gene3D" id="1.10.10.60">
    <property type="entry name" value="Homeodomain-like"/>
    <property type="match status" value="2"/>
</dbReference>
<name>A0AAV5D5I8_ELECO</name>
<proteinExistence type="predicted"/>
<accession>A0AAV5D5I8</accession>
<evidence type="ECO:0000256" key="5">
    <source>
        <dbReference type="ARBA" id="ARBA00023163"/>
    </source>
</evidence>
<keyword evidence="4" id="KW-0238">DNA-binding</keyword>
<comment type="subcellular location">
    <subcellularLocation>
        <location evidence="1">Nucleus</location>
    </subcellularLocation>
</comment>
<dbReference type="GO" id="GO:0003700">
    <property type="term" value="F:DNA-binding transcription factor activity"/>
    <property type="evidence" value="ECO:0007669"/>
    <property type="project" value="InterPro"/>
</dbReference>
<keyword evidence="3" id="KW-0805">Transcription regulation</keyword>
<feature type="domain" description="HTH myb-type" evidence="9">
    <location>
        <begin position="85"/>
        <end position="135"/>
    </location>
</feature>
<reference evidence="10" key="2">
    <citation type="submission" date="2021-12" db="EMBL/GenBank/DDBJ databases">
        <title>Resequencing data analysis of finger millet.</title>
        <authorList>
            <person name="Hatakeyama M."/>
            <person name="Aluri S."/>
            <person name="Balachadran M.T."/>
            <person name="Sivarajan S.R."/>
            <person name="Poveda L."/>
            <person name="Shimizu-Inatsugi R."/>
            <person name="Schlapbach R."/>
            <person name="Sreeman S.M."/>
            <person name="Shimizu K.K."/>
        </authorList>
    </citation>
    <scope>NUCLEOTIDE SEQUENCE</scope>
</reference>
<dbReference type="FunFam" id="1.10.10.60:FF:000011">
    <property type="entry name" value="Myb transcription factor"/>
    <property type="match status" value="1"/>
</dbReference>
<dbReference type="InterPro" id="IPR017930">
    <property type="entry name" value="Myb_dom"/>
</dbReference>
<dbReference type="EMBL" id="BQKI01000012">
    <property type="protein sequence ID" value="GJN05481.1"/>
    <property type="molecule type" value="Genomic_DNA"/>
</dbReference>